<comment type="caution">
    <text evidence="2">The sequence shown here is derived from an EMBL/GenBank/DDBJ whole genome shotgun (WGS) entry which is preliminary data.</text>
</comment>
<evidence type="ECO:0000313" key="3">
    <source>
        <dbReference type="Proteomes" id="UP000308092"/>
    </source>
</evidence>
<keyword evidence="3" id="KW-1185">Reference proteome</keyword>
<dbReference type="EMBL" id="SOSA01000787">
    <property type="protein sequence ID" value="THC88686.1"/>
    <property type="molecule type" value="Genomic_DNA"/>
</dbReference>
<protein>
    <submittedName>
        <fullName evidence="2">Uncharacterized protein</fullName>
    </submittedName>
</protein>
<proteinExistence type="predicted"/>
<dbReference type="AlphaFoldDB" id="A0A4S3J1S2"/>
<accession>A0A4S3J1S2</accession>
<organism evidence="2 3">
    <name type="scientific">Aspergillus tanneri</name>
    <dbReference type="NCBI Taxonomy" id="1220188"/>
    <lineage>
        <taxon>Eukaryota</taxon>
        <taxon>Fungi</taxon>
        <taxon>Dikarya</taxon>
        <taxon>Ascomycota</taxon>
        <taxon>Pezizomycotina</taxon>
        <taxon>Eurotiomycetes</taxon>
        <taxon>Eurotiomycetidae</taxon>
        <taxon>Eurotiales</taxon>
        <taxon>Aspergillaceae</taxon>
        <taxon>Aspergillus</taxon>
        <taxon>Aspergillus subgen. Circumdati</taxon>
    </lineage>
</organism>
<evidence type="ECO:0000256" key="1">
    <source>
        <dbReference type="SAM" id="MobiDB-lite"/>
    </source>
</evidence>
<sequence>MLFGRVAFASRRKIPPQGVERYAPGAAELLWRERQGKQARGEQVRSPSSEPFEKCGYSGNYAMTH</sequence>
<dbReference type="Proteomes" id="UP000308092">
    <property type="component" value="Unassembled WGS sequence"/>
</dbReference>
<reference evidence="2 3" key="1">
    <citation type="submission" date="2019-03" db="EMBL/GenBank/DDBJ databases">
        <title>The genome sequence of a newly discovered highly antifungal drug resistant Aspergillus species, Aspergillus tanneri NIH 1004.</title>
        <authorList>
            <person name="Mounaud S."/>
            <person name="Singh I."/>
            <person name="Joardar V."/>
            <person name="Pakala S."/>
            <person name="Pakala S."/>
            <person name="Venepally P."/>
            <person name="Hoover J."/>
            <person name="Nierman W."/>
            <person name="Chung J."/>
            <person name="Losada L."/>
        </authorList>
    </citation>
    <scope>NUCLEOTIDE SEQUENCE [LARGE SCALE GENOMIC DNA]</scope>
    <source>
        <strain evidence="2 3">NIH1004</strain>
    </source>
</reference>
<feature type="region of interest" description="Disordered" evidence="1">
    <location>
        <begin position="36"/>
        <end position="65"/>
    </location>
</feature>
<evidence type="ECO:0000313" key="2">
    <source>
        <dbReference type="EMBL" id="THC88686.1"/>
    </source>
</evidence>
<name>A0A4S3J1S2_9EURO</name>
<gene>
    <name evidence="2" type="ORF">EYZ11_011866</name>
</gene>
<dbReference type="VEuPathDB" id="FungiDB:EYZ11_011866"/>